<evidence type="ECO:0000313" key="2">
    <source>
        <dbReference type="Proteomes" id="UP001189429"/>
    </source>
</evidence>
<reference evidence="1" key="1">
    <citation type="submission" date="2023-10" db="EMBL/GenBank/DDBJ databases">
        <authorList>
            <person name="Chen Y."/>
            <person name="Shah S."/>
            <person name="Dougan E. K."/>
            <person name="Thang M."/>
            <person name="Chan C."/>
        </authorList>
    </citation>
    <scope>NUCLEOTIDE SEQUENCE [LARGE SCALE GENOMIC DNA]</scope>
</reference>
<feature type="non-terminal residue" evidence="1">
    <location>
        <position position="180"/>
    </location>
</feature>
<proteinExistence type="predicted"/>
<protein>
    <submittedName>
        <fullName evidence="1">Uncharacterized protein</fullName>
    </submittedName>
</protein>
<keyword evidence="2" id="KW-1185">Reference proteome</keyword>
<evidence type="ECO:0000313" key="1">
    <source>
        <dbReference type="EMBL" id="CAK0894477.1"/>
    </source>
</evidence>
<dbReference type="EMBL" id="CAUYUJ010019904">
    <property type="protein sequence ID" value="CAK0894477.1"/>
    <property type="molecule type" value="Genomic_DNA"/>
</dbReference>
<dbReference type="Proteomes" id="UP001189429">
    <property type="component" value="Unassembled WGS sequence"/>
</dbReference>
<organism evidence="1 2">
    <name type="scientific">Prorocentrum cordatum</name>
    <dbReference type="NCBI Taxonomy" id="2364126"/>
    <lineage>
        <taxon>Eukaryota</taxon>
        <taxon>Sar</taxon>
        <taxon>Alveolata</taxon>
        <taxon>Dinophyceae</taxon>
        <taxon>Prorocentrales</taxon>
        <taxon>Prorocentraceae</taxon>
        <taxon>Prorocentrum</taxon>
    </lineage>
</organism>
<comment type="caution">
    <text evidence="1">The sequence shown here is derived from an EMBL/GenBank/DDBJ whole genome shotgun (WGS) entry which is preliminary data.</text>
</comment>
<name>A0ABN9X9A7_9DINO</name>
<gene>
    <name evidence="1" type="ORF">PCOR1329_LOCUS73516</name>
</gene>
<sequence length="180" mass="20410">DFDGGANRSVLDFDPSNFEGKYLAAMSSRHLEATPHWSLPLGRIFAKKIPQWSNIWQISAVTEAPDEKSSWHVTCDRRLTVLQVLPTHGTGCDDVLEPNQFIRAGFHEDRVDVALCEEVRRPLGWDDDVRLVCHMGHNTRYNIMGCPECMGEIIYQVDQTEFSPDMGILCVFDWGATDPE</sequence>
<feature type="non-terminal residue" evidence="1">
    <location>
        <position position="1"/>
    </location>
</feature>
<accession>A0ABN9X9A7</accession>